<dbReference type="AlphaFoldDB" id="A0A2T5RGH1"/>
<evidence type="ECO:0000313" key="3">
    <source>
        <dbReference type="Proteomes" id="UP000244089"/>
    </source>
</evidence>
<proteinExistence type="predicted"/>
<dbReference type="InterPro" id="IPR013422">
    <property type="entry name" value="CRISPR-assoc_prot_Cas5_N"/>
</dbReference>
<dbReference type="Proteomes" id="UP000244089">
    <property type="component" value="Unassembled WGS sequence"/>
</dbReference>
<name>A0A2T5RGH1_9FIRM</name>
<protein>
    <submittedName>
        <fullName evidence="2">CRISPR-associated Cas5h family protein</fullName>
    </submittedName>
</protein>
<comment type="caution">
    <text evidence="2">The sequence shown here is derived from an EMBL/GenBank/DDBJ whole genome shotgun (WGS) entry which is preliminary data.</text>
</comment>
<dbReference type="RefSeq" id="WP_181248221.1">
    <property type="nucleotide sequence ID" value="NZ_QAXS01000038.1"/>
</dbReference>
<accession>A0A2T5RGH1</accession>
<evidence type="ECO:0000256" key="1">
    <source>
        <dbReference type="ARBA" id="ARBA00023118"/>
    </source>
</evidence>
<evidence type="ECO:0000313" key="2">
    <source>
        <dbReference type="EMBL" id="PTV93631.1"/>
    </source>
</evidence>
<organism evidence="2 3">
    <name type="scientific">Halanaerobium saccharolyticum</name>
    <dbReference type="NCBI Taxonomy" id="43595"/>
    <lineage>
        <taxon>Bacteria</taxon>
        <taxon>Bacillati</taxon>
        <taxon>Bacillota</taxon>
        <taxon>Clostridia</taxon>
        <taxon>Halanaerobiales</taxon>
        <taxon>Halanaerobiaceae</taxon>
        <taxon>Halanaerobium</taxon>
    </lineage>
</organism>
<reference evidence="2 3" key="1">
    <citation type="submission" date="2018-04" db="EMBL/GenBank/DDBJ databases">
        <title>Subsurface microbial communities from deep shales in Ohio and West Virginia, USA.</title>
        <authorList>
            <person name="Wrighton K."/>
        </authorList>
    </citation>
    <scope>NUCLEOTIDE SEQUENCE [LARGE SCALE GENOMIC DNA]</scope>
    <source>
        <strain evidence="2 3">WC1</strain>
    </source>
</reference>
<gene>
    <name evidence="2" type="ORF">C8C76_13821</name>
</gene>
<dbReference type="EMBL" id="QAXS01000038">
    <property type="protein sequence ID" value="PTV93631.1"/>
    <property type="molecule type" value="Genomic_DNA"/>
</dbReference>
<dbReference type="GO" id="GO:0051607">
    <property type="term" value="P:defense response to virus"/>
    <property type="evidence" value="ECO:0007669"/>
    <property type="project" value="UniProtKB-KW"/>
</dbReference>
<dbReference type="NCBIfam" id="TIGR02593">
    <property type="entry name" value="CRISPR_cas5"/>
    <property type="match status" value="1"/>
</dbReference>
<keyword evidence="1" id="KW-0051">Antiviral defense</keyword>
<dbReference type="Gene3D" id="3.30.70.2660">
    <property type="match status" value="1"/>
</dbReference>
<sequence length="241" mass="27844">MEFNKIICFDIKGKTGHFKKYYTNKSSLSYILPTRTVLMGMVASILEYPRDSYYEILSSDNAKFGLQIINPAYKHLECMNYLRKEGGHTQVRLQLLLPKGAKNLKYRVYFTHRNEELINRLETKLKAGKLGYGLFFGQRQFRAVAQYIETIDQLDIINNFTGALSSLTYKDNIKSINSSTKVDLIVENMPVDFDEVDSGREPAEMASFCYEENGRDIKGDFNQVIKFKDKIISFYTPVQEV</sequence>